<dbReference type="InterPro" id="IPR039315">
    <property type="entry name" value="CheW"/>
</dbReference>
<dbReference type="GO" id="GO:0007165">
    <property type="term" value="P:signal transduction"/>
    <property type="evidence" value="ECO:0007669"/>
    <property type="project" value="InterPro"/>
</dbReference>
<protein>
    <submittedName>
        <fullName evidence="2">Chemotaxis protein CheW</fullName>
    </submittedName>
</protein>
<dbReference type="Pfam" id="PF01584">
    <property type="entry name" value="CheW"/>
    <property type="match status" value="1"/>
</dbReference>
<gene>
    <name evidence="2" type="ORF">ABEG18_17900</name>
</gene>
<dbReference type="EMBL" id="CP157484">
    <property type="protein sequence ID" value="XBO37586.1"/>
    <property type="molecule type" value="Genomic_DNA"/>
</dbReference>
<feature type="domain" description="CheW-like" evidence="1">
    <location>
        <begin position="1"/>
        <end position="91"/>
    </location>
</feature>
<dbReference type="AlphaFoldDB" id="A0AAU7JBD9"/>
<dbReference type="PANTHER" id="PTHR22617:SF23">
    <property type="entry name" value="CHEMOTAXIS PROTEIN CHEW"/>
    <property type="match status" value="1"/>
</dbReference>
<accession>A0AAU7JBD9</accession>
<dbReference type="InterPro" id="IPR036061">
    <property type="entry name" value="CheW-like_dom_sf"/>
</dbReference>
<dbReference type="GO" id="GO:0005829">
    <property type="term" value="C:cytosol"/>
    <property type="evidence" value="ECO:0007669"/>
    <property type="project" value="TreeGrafter"/>
</dbReference>
<evidence type="ECO:0000259" key="1">
    <source>
        <dbReference type="PROSITE" id="PS50851"/>
    </source>
</evidence>
<dbReference type="SUPFAM" id="SSF50341">
    <property type="entry name" value="CheW-like"/>
    <property type="match status" value="1"/>
</dbReference>
<dbReference type="PANTHER" id="PTHR22617">
    <property type="entry name" value="CHEMOTAXIS SENSOR HISTIDINE KINASE-RELATED"/>
    <property type="match status" value="1"/>
</dbReference>
<name>A0AAU7JBD9_9HYPH</name>
<dbReference type="SMART" id="SM00260">
    <property type="entry name" value="CheW"/>
    <property type="match status" value="1"/>
</dbReference>
<dbReference type="RefSeq" id="WP_406854409.1">
    <property type="nucleotide sequence ID" value="NZ_CP157484.1"/>
</dbReference>
<dbReference type="InterPro" id="IPR002545">
    <property type="entry name" value="CheW-lke_dom"/>
</dbReference>
<sequence>MTFETNGRSFGIDVSAVREIRGWQQTTPLPNSSDHVLGVINLRGVIVPVIDLRQRLGLGPSTISRSSVVIVVANGDRLEGVLADAVSDKCS</sequence>
<dbReference type="GO" id="GO:0006935">
    <property type="term" value="P:chemotaxis"/>
    <property type="evidence" value="ECO:0007669"/>
    <property type="project" value="InterPro"/>
</dbReference>
<organism evidence="2">
    <name type="scientific">Alsobacter sp. KACC 23698</name>
    <dbReference type="NCBI Taxonomy" id="3149229"/>
    <lineage>
        <taxon>Bacteria</taxon>
        <taxon>Pseudomonadati</taxon>
        <taxon>Pseudomonadota</taxon>
        <taxon>Alphaproteobacteria</taxon>
        <taxon>Hyphomicrobiales</taxon>
        <taxon>Alsobacteraceae</taxon>
        <taxon>Alsobacter</taxon>
    </lineage>
</organism>
<reference evidence="2" key="1">
    <citation type="submission" date="2024-05" db="EMBL/GenBank/DDBJ databases">
        <authorList>
            <person name="Kim S."/>
            <person name="Heo J."/>
            <person name="Choi H."/>
            <person name="Choi Y."/>
            <person name="Kwon S.-W."/>
            <person name="Kim Y."/>
        </authorList>
    </citation>
    <scope>NUCLEOTIDE SEQUENCE</scope>
    <source>
        <strain evidence="2">KACC 23698</strain>
    </source>
</reference>
<dbReference type="PROSITE" id="PS50851">
    <property type="entry name" value="CHEW"/>
    <property type="match status" value="1"/>
</dbReference>
<dbReference type="Gene3D" id="2.30.30.40">
    <property type="entry name" value="SH3 Domains"/>
    <property type="match status" value="1"/>
</dbReference>
<proteinExistence type="predicted"/>
<evidence type="ECO:0000313" key="2">
    <source>
        <dbReference type="EMBL" id="XBO37586.1"/>
    </source>
</evidence>
<dbReference type="Gene3D" id="2.40.50.180">
    <property type="entry name" value="CheA-289, Domain 4"/>
    <property type="match status" value="1"/>
</dbReference>